<dbReference type="OrthoDB" id="1262810at2759"/>
<dbReference type="AlphaFoldDB" id="G8BTK1"/>
<dbReference type="KEGG" id="tpf:TPHA_0E01340"/>
<dbReference type="eggNOG" id="ENOG502T018">
    <property type="taxonomic scope" value="Eukaryota"/>
</dbReference>
<accession>G8BTK1</accession>
<keyword evidence="8" id="KW-0066">ATP synthesis</keyword>
<reference evidence="9 10" key="1">
    <citation type="journal article" date="2011" name="Proc. Natl. Acad. Sci. U.S.A.">
        <title>Evolutionary erosion of yeast sex chromosomes by mating-type switching accidents.</title>
        <authorList>
            <person name="Gordon J.L."/>
            <person name="Armisen D."/>
            <person name="Proux-Wera E."/>
            <person name="Oheigeartaigh S.S."/>
            <person name="Byrne K.P."/>
            <person name="Wolfe K.H."/>
        </authorList>
    </citation>
    <scope>NUCLEOTIDE SEQUENCE [LARGE SCALE GENOMIC DNA]</scope>
    <source>
        <strain evidence="10">ATCC 24235 / CBS 4417 / NBRC 1672 / NRRL Y-8282 / UCD 70-5</strain>
    </source>
</reference>
<keyword evidence="10" id="KW-1185">Reference proteome</keyword>
<evidence type="ECO:0000256" key="2">
    <source>
        <dbReference type="ARBA" id="ARBA00007046"/>
    </source>
</evidence>
<keyword evidence="6" id="KW-0406">Ion transport</keyword>
<evidence type="ECO:0000256" key="8">
    <source>
        <dbReference type="ARBA" id="ARBA00023310"/>
    </source>
</evidence>
<keyword evidence="5" id="KW-0375">Hydrogen ion transport</keyword>
<dbReference type="Pfam" id="PF00213">
    <property type="entry name" value="OSCP"/>
    <property type="match status" value="1"/>
</dbReference>
<dbReference type="Gene3D" id="1.10.520.20">
    <property type="entry name" value="N-terminal domain of the delta subunit of the F1F0-ATP synthase"/>
    <property type="match status" value="1"/>
</dbReference>
<comment type="subcellular location">
    <subcellularLocation>
        <location evidence="1">Membrane</location>
    </subcellularLocation>
</comment>
<dbReference type="STRING" id="1071381.G8BTK1"/>
<sequence length="143" mass="16219">MLSSSRSLLLNRSFVRFPLLRGISTTTSRSYNPTAITTRQFGLDGTYATALYKSAIKKSTTDKVALELTQLAKLIQNDIRLCQKLDDIQNVSDINDRIKLLENLLNKNNVEMDYPIRKLLKTLATNKSLTLIPKISNKYNLLL</sequence>
<keyword evidence="7" id="KW-0472">Membrane</keyword>
<dbReference type="SUPFAM" id="SSF47928">
    <property type="entry name" value="N-terminal domain of the delta subunit of the F1F0-ATP synthase"/>
    <property type="match status" value="1"/>
</dbReference>
<dbReference type="OMA" id="NIIFRRG"/>
<dbReference type="GeneID" id="11531308"/>
<comment type="similarity">
    <text evidence="2">Belongs to the ATPase delta chain family.</text>
</comment>
<dbReference type="RefSeq" id="XP_003685663.1">
    <property type="nucleotide sequence ID" value="XM_003685615.1"/>
</dbReference>
<dbReference type="InterPro" id="IPR000711">
    <property type="entry name" value="ATPase_OSCP/dsu"/>
</dbReference>
<evidence type="ECO:0000256" key="1">
    <source>
        <dbReference type="ARBA" id="ARBA00004370"/>
    </source>
</evidence>
<keyword evidence="4" id="KW-0813">Transport</keyword>
<dbReference type="GO" id="GO:0046933">
    <property type="term" value="F:proton-transporting ATP synthase activity, rotational mechanism"/>
    <property type="evidence" value="ECO:0007669"/>
    <property type="project" value="InterPro"/>
</dbReference>
<dbReference type="InterPro" id="IPR026015">
    <property type="entry name" value="ATP_synth_OSCP/delta_N_sf"/>
</dbReference>
<organism evidence="9 10">
    <name type="scientific">Tetrapisispora phaffii (strain ATCC 24235 / CBS 4417 / NBRC 1672 / NRRL Y-8282 / UCD 70-5)</name>
    <name type="common">Yeast</name>
    <name type="synonym">Fabospora phaffii</name>
    <dbReference type="NCBI Taxonomy" id="1071381"/>
    <lineage>
        <taxon>Eukaryota</taxon>
        <taxon>Fungi</taxon>
        <taxon>Dikarya</taxon>
        <taxon>Ascomycota</taxon>
        <taxon>Saccharomycotina</taxon>
        <taxon>Saccharomycetes</taxon>
        <taxon>Saccharomycetales</taxon>
        <taxon>Saccharomycetaceae</taxon>
        <taxon>Tetrapisispora</taxon>
    </lineage>
</organism>
<evidence type="ECO:0000256" key="5">
    <source>
        <dbReference type="ARBA" id="ARBA00022781"/>
    </source>
</evidence>
<evidence type="ECO:0000313" key="9">
    <source>
        <dbReference type="EMBL" id="CCE63229.1"/>
    </source>
</evidence>
<dbReference type="GO" id="GO:0016020">
    <property type="term" value="C:membrane"/>
    <property type="evidence" value="ECO:0007669"/>
    <property type="project" value="UniProtKB-SubCell"/>
</dbReference>
<gene>
    <name evidence="9" type="primary">TPHA0E01340</name>
    <name evidence="9" type="ordered locus">TPHA_0E01340</name>
</gene>
<dbReference type="EMBL" id="HE612860">
    <property type="protein sequence ID" value="CCE63229.1"/>
    <property type="molecule type" value="Genomic_DNA"/>
</dbReference>
<evidence type="ECO:0000256" key="6">
    <source>
        <dbReference type="ARBA" id="ARBA00023065"/>
    </source>
</evidence>
<evidence type="ECO:0000256" key="3">
    <source>
        <dbReference type="ARBA" id="ARBA00014723"/>
    </source>
</evidence>
<dbReference type="HOGENOM" id="CLU_1807520_0_0_1"/>
<name>G8BTK1_TETPH</name>
<dbReference type="Proteomes" id="UP000005666">
    <property type="component" value="Chromosome 5"/>
</dbReference>
<protein>
    <recommendedName>
        <fullName evidence="3">ATP synthase subunit 5, mitochondrial</fullName>
    </recommendedName>
</protein>
<evidence type="ECO:0000256" key="4">
    <source>
        <dbReference type="ARBA" id="ARBA00022448"/>
    </source>
</evidence>
<proteinExistence type="inferred from homology"/>
<evidence type="ECO:0000256" key="7">
    <source>
        <dbReference type="ARBA" id="ARBA00023136"/>
    </source>
</evidence>
<evidence type="ECO:0000313" key="10">
    <source>
        <dbReference type="Proteomes" id="UP000005666"/>
    </source>
</evidence>